<reference evidence="2 3" key="1">
    <citation type="submission" date="2019-01" db="EMBL/GenBank/DDBJ databases">
        <title>Egibacter rhizosphaerae EGI 80759T.</title>
        <authorList>
            <person name="Chen D.-D."/>
            <person name="Tian Y."/>
            <person name="Jiao J.-Y."/>
            <person name="Zhang X.-T."/>
            <person name="Zhang Y.-G."/>
            <person name="Zhang Y."/>
            <person name="Xiao M."/>
            <person name="Shu W.-S."/>
            <person name="Li W.-J."/>
        </authorList>
    </citation>
    <scope>NUCLEOTIDE SEQUENCE [LARGE SCALE GENOMIC DNA]</scope>
    <source>
        <strain evidence="2 3">EGI 80759</strain>
    </source>
</reference>
<evidence type="ECO:0000256" key="1">
    <source>
        <dbReference type="SAM" id="MobiDB-lite"/>
    </source>
</evidence>
<protein>
    <submittedName>
        <fullName evidence="2">Uncharacterized protein</fullName>
    </submittedName>
</protein>
<name>A0A411YGV8_9ACTN</name>
<feature type="compositionally biased region" description="Low complexity" evidence="1">
    <location>
        <begin position="23"/>
        <end position="50"/>
    </location>
</feature>
<accession>A0A411YGV8</accession>
<evidence type="ECO:0000313" key="3">
    <source>
        <dbReference type="Proteomes" id="UP000291469"/>
    </source>
</evidence>
<sequence length="65" mass="6237">MGWVGRSWPTAGTAPPEVAGDIESVGEVVPAPVPEGQAAAEPAPPNAASAMGPDGTDCAGLAPCP</sequence>
<dbReference type="Proteomes" id="UP000291469">
    <property type="component" value="Chromosome"/>
</dbReference>
<dbReference type="KEGG" id="erz:ER308_12550"/>
<dbReference type="EMBL" id="CP036402">
    <property type="protein sequence ID" value="QBI20312.1"/>
    <property type="molecule type" value="Genomic_DNA"/>
</dbReference>
<keyword evidence="3" id="KW-1185">Reference proteome</keyword>
<gene>
    <name evidence="2" type="ORF">ER308_12550</name>
</gene>
<organism evidence="2 3">
    <name type="scientific">Egibacter rhizosphaerae</name>
    <dbReference type="NCBI Taxonomy" id="1670831"/>
    <lineage>
        <taxon>Bacteria</taxon>
        <taxon>Bacillati</taxon>
        <taxon>Actinomycetota</taxon>
        <taxon>Nitriliruptoria</taxon>
        <taxon>Egibacterales</taxon>
        <taxon>Egibacteraceae</taxon>
        <taxon>Egibacter</taxon>
    </lineage>
</organism>
<dbReference type="AlphaFoldDB" id="A0A411YGV8"/>
<feature type="region of interest" description="Disordered" evidence="1">
    <location>
        <begin position="1"/>
        <end position="65"/>
    </location>
</feature>
<evidence type="ECO:0000313" key="2">
    <source>
        <dbReference type="EMBL" id="QBI20312.1"/>
    </source>
</evidence>
<proteinExistence type="predicted"/>